<dbReference type="GO" id="GO:0030488">
    <property type="term" value="P:tRNA methylation"/>
    <property type="evidence" value="ECO:0007669"/>
    <property type="project" value="TreeGrafter"/>
</dbReference>
<feature type="domain" description="Methyltransferase type 11" evidence="3">
    <location>
        <begin position="109"/>
        <end position="203"/>
    </location>
</feature>
<name>A0A3L6KYL2_9TRYP</name>
<dbReference type="Proteomes" id="UP000266743">
    <property type="component" value="Chromosome 10"/>
</dbReference>
<dbReference type="InterPro" id="IPR013216">
    <property type="entry name" value="Methyltransf_11"/>
</dbReference>
<protein>
    <submittedName>
        <fullName evidence="4">Methyltransferase domain containing protein</fullName>
    </submittedName>
</protein>
<organism evidence="4 5">
    <name type="scientific">Trypanosoma brucei equiperdum</name>
    <dbReference type="NCBI Taxonomy" id="630700"/>
    <lineage>
        <taxon>Eukaryota</taxon>
        <taxon>Discoba</taxon>
        <taxon>Euglenozoa</taxon>
        <taxon>Kinetoplastea</taxon>
        <taxon>Metakinetoplastina</taxon>
        <taxon>Trypanosomatida</taxon>
        <taxon>Trypanosomatidae</taxon>
        <taxon>Trypanosoma</taxon>
    </lineage>
</organism>
<keyword evidence="1 4" id="KW-0489">Methyltransferase</keyword>
<evidence type="ECO:0000256" key="2">
    <source>
        <dbReference type="ARBA" id="ARBA00022679"/>
    </source>
</evidence>
<evidence type="ECO:0000313" key="4">
    <source>
        <dbReference type="EMBL" id="RHW69165.1"/>
    </source>
</evidence>
<dbReference type="InterPro" id="IPR029063">
    <property type="entry name" value="SAM-dependent_MTases_sf"/>
</dbReference>
<evidence type="ECO:0000259" key="3">
    <source>
        <dbReference type="Pfam" id="PF08241"/>
    </source>
</evidence>
<dbReference type="Gene3D" id="3.40.50.150">
    <property type="entry name" value="Vaccinia Virus protein VP39"/>
    <property type="match status" value="1"/>
</dbReference>
<dbReference type="PANTHER" id="PTHR13069:SF21">
    <property type="entry name" value="ALKYLATED DNA REPAIR PROTEIN ALKB HOMOLOG 8"/>
    <property type="match status" value="1"/>
</dbReference>
<dbReference type="CDD" id="cd02440">
    <property type="entry name" value="AdoMet_MTases"/>
    <property type="match status" value="1"/>
</dbReference>
<dbReference type="AlphaFoldDB" id="A0A3L6KYL2"/>
<dbReference type="GO" id="GO:0005737">
    <property type="term" value="C:cytoplasm"/>
    <property type="evidence" value="ECO:0007669"/>
    <property type="project" value="TreeGrafter"/>
</dbReference>
<comment type="caution">
    <text evidence="4">The sequence shown here is derived from an EMBL/GenBank/DDBJ whole genome shotgun (WGS) entry which is preliminary data.</text>
</comment>
<dbReference type="Pfam" id="PF08241">
    <property type="entry name" value="Methyltransf_11"/>
    <property type="match status" value="1"/>
</dbReference>
<dbReference type="GO" id="GO:0000049">
    <property type="term" value="F:tRNA binding"/>
    <property type="evidence" value="ECO:0007669"/>
    <property type="project" value="TreeGrafter"/>
</dbReference>
<dbReference type="EMBL" id="QSBY01000010">
    <property type="protein sequence ID" value="RHW69165.1"/>
    <property type="molecule type" value="Genomic_DNA"/>
</dbReference>
<proteinExistence type="predicted"/>
<dbReference type="PANTHER" id="PTHR13069">
    <property type="entry name" value="ALKYLATED DNA REPAIR PROTEIN ALKB HOMOLOG 8"/>
    <property type="match status" value="1"/>
</dbReference>
<keyword evidence="2 4" id="KW-0808">Transferase</keyword>
<evidence type="ECO:0000256" key="1">
    <source>
        <dbReference type="ARBA" id="ARBA00022603"/>
    </source>
</evidence>
<dbReference type="GO" id="GO:0002098">
    <property type="term" value="P:tRNA wobble uridine modification"/>
    <property type="evidence" value="ECO:0007669"/>
    <property type="project" value="TreeGrafter"/>
</dbReference>
<dbReference type="InterPro" id="IPR051422">
    <property type="entry name" value="AlkB_tRNA_MeTrf/Diox"/>
</dbReference>
<dbReference type="GO" id="GO:0005634">
    <property type="term" value="C:nucleus"/>
    <property type="evidence" value="ECO:0007669"/>
    <property type="project" value="TreeGrafter"/>
</dbReference>
<reference evidence="4 5" key="1">
    <citation type="submission" date="2018-09" db="EMBL/GenBank/DDBJ databases">
        <title>whole genome sequence of T. equiperdum IVM-t1 strain.</title>
        <authorList>
            <person name="Suganuma K."/>
        </authorList>
    </citation>
    <scope>NUCLEOTIDE SEQUENCE [LARGE SCALE GENOMIC DNA]</scope>
    <source>
        <strain evidence="4 5">IVM-t1</strain>
    </source>
</reference>
<dbReference type="GO" id="GO:0008757">
    <property type="term" value="F:S-adenosylmethionine-dependent methyltransferase activity"/>
    <property type="evidence" value="ECO:0007669"/>
    <property type="project" value="InterPro"/>
</dbReference>
<gene>
    <name evidence="4" type="ORF">DPX39_100082000</name>
</gene>
<dbReference type="FunFam" id="3.40.50.150:FF:000551">
    <property type="entry name" value="Methyltransferase domain containing protein, putative"/>
    <property type="match status" value="1"/>
</dbReference>
<sequence length="305" mass="34534">MSAPAERERLGNDKVTEVQPTELLDVAGIERRHVQQVYDDIATHFSATRYKAWPRVRAFIESLPRYATVVDVGCGNGKYFSCAQNFMAAISNAPDDGANEEGQTGPAYRFVAGVDFSERLLRLALNQLDHEASETSPSSSRSLGTRGRTELLLADARRTAFRNGAFDAAISIAVVHHFATHERRLDAVRELLRLVRPDGLILIYVWAKERPEKRPRSGASDVFIRWEMHEAHDPERRVHHRYYHLFGEGELERLVEEAGGVVRESYFDKENWCVVLQKTKGVNSDGTLEMGHQCYSFHPLMCFAS</sequence>
<evidence type="ECO:0000313" key="5">
    <source>
        <dbReference type="Proteomes" id="UP000266743"/>
    </source>
</evidence>
<dbReference type="SUPFAM" id="SSF53335">
    <property type="entry name" value="S-adenosyl-L-methionine-dependent methyltransferases"/>
    <property type="match status" value="1"/>
</dbReference>
<dbReference type="GO" id="GO:0106335">
    <property type="term" value="F:tRNA (5-carboxymethyluridine(34)-5-O)-methyltransferase activity"/>
    <property type="evidence" value="ECO:0007669"/>
    <property type="project" value="TreeGrafter"/>
</dbReference>
<accession>A0A3L6KYL2</accession>